<gene>
    <name evidence="1" type="ORF">J1N35_029005</name>
</gene>
<evidence type="ECO:0000313" key="1">
    <source>
        <dbReference type="EMBL" id="KAH1064018.1"/>
    </source>
</evidence>
<dbReference type="EMBL" id="JAIQCV010000009">
    <property type="protein sequence ID" value="KAH1064018.1"/>
    <property type="molecule type" value="Genomic_DNA"/>
</dbReference>
<evidence type="ECO:0000313" key="2">
    <source>
        <dbReference type="Proteomes" id="UP000828251"/>
    </source>
</evidence>
<dbReference type="Proteomes" id="UP000828251">
    <property type="component" value="Unassembled WGS sequence"/>
</dbReference>
<name>A0A9D3UXC9_9ROSI</name>
<proteinExistence type="predicted"/>
<keyword evidence="2" id="KW-1185">Reference proteome</keyword>
<comment type="caution">
    <text evidence="1">The sequence shown here is derived from an EMBL/GenBank/DDBJ whole genome shotgun (WGS) entry which is preliminary data.</text>
</comment>
<dbReference type="AlphaFoldDB" id="A0A9D3UXC9"/>
<feature type="non-terminal residue" evidence="1">
    <location>
        <position position="69"/>
    </location>
</feature>
<dbReference type="PANTHER" id="PTHR35021">
    <property type="match status" value="1"/>
</dbReference>
<dbReference type="OrthoDB" id="999526at2759"/>
<sequence>MNPSTIETVYIMFCAFVKEMRNLRQEQVTEGLMLKWRVAIKDVLCINFKVDFAMEHLKKISCAYISSME</sequence>
<organism evidence="1 2">
    <name type="scientific">Gossypium stocksii</name>
    <dbReference type="NCBI Taxonomy" id="47602"/>
    <lineage>
        <taxon>Eukaryota</taxon>
        <taxon>Viridiplantae</taxon>
        <taxon>Streptophyta</taxon>
        <taxon>Embryophyta</taxon>
        <taxon>Tracheophyta</taxon>
        <taxon>Spermatophyta</taxon>
        <taxon>Magnoliopsida</taxon>
        <taxon>eudicotyledons</taxon>
        <taxon>Gunneridae</taxon>
        <taxon>Pentapetalae</taxon>
        <taxon>rosids</taxon>
        <taxon>malvids</taxon>
        <taxon>Malvales</taxon>
        <taxon>Malvaceae</taxon>
        <taxon>Malvoideae</taxon>
        <taxon>Gossypium</taxon>
    </lineage>
</organism>
<protein>
    <submittedName>
        <fullName evidence="1">Uncharacterized protein</fullName>
    </submittedName>
</protein>
<reference evidence="1 2" key="1">
    <citation type="journal article" date="2021" name="Plant Biotechnol. J.">
        <title>Multi-omics assisted identification of the key and species-specific regulatory components of drought-tolerant mechanisms in Gossypium stocksii.</title>
        <authorList>
            <person name="Yu D."/>
            <person name="Ke L."/>
            <person name="Zhang D."/>
            <person name="Wu Y."/>
            <person name="Sun Y."/>
            <person name="Mei J."/>
            <person name="Sun J."/>
            <person name="Sun Y."/>
        </authorList>
    </citation>
    <scope>NUCLEOTIDE SEQUENCE [LARGE SCALE GENOMIC DNA]</scope>
    <source>
        <strain evidence="2">cv. E1</strain>
        <tissue evidence="1">Leaf</tissue>
    </source>
</reference>
<accession>A0A9D3UXC9</accession>
<dbReference type="PANTHER" id="PTHR35021:SF7">
    <property type="entry name" value="PROTEIN FB17, PUTATIVE-RELATED"/>
    <property type="match status" value="1"/>
</dbReference>